<protein>
    <recommendedName>
        <fullName evidence="2">LEM domain-containing protein</fullName>
    </recommendedName>
</protein>
<dbReference type="InterPro" id="IPR051656">
    <property type="entry name" value="LEM_domain"/>
</dbReference>
<feature type="non-terminal residue" evidence="3">
    <location>
        <position position="1"/>
    </location>
</feature>
<dbReference type="PANTHER" id="PTHR12019:SF22">
    <property type="entry name" value="LAMINA-ASSOCIATED POLYPEPTIDE 2, ISOFORMS BETA_GAMMA"/>
    <property type="match status" value="1"/>
</dbReference>
<dbReference type="PANTHER" id="PTHR12019">
    <property type="entry name" value="LAMINA-ASSOCIATED POLYPEPTIDE THYMOPOIETIN"/>
    <property type="match status" value="1"/>
</dbReference>
<evidence type="ECO:0000313" key="4">
    <source>
        <dbReference type="Proteomes" id="UP001529510"/>
    </source>
</evidence>
<comment type="caution">
    <text evidence="3">The sequence shown here is derived from an EMBL/GenBank/DDBJ whole genome shotgun (WGS) entry which is preliminary data.</text>
</comment>
<evidence type="ECO:0000313" key="3">
    <source>
        <dbReference type="EMBL" id="KAL0158494.1"/>
    </source>
</evidence>
<evidence type="ECO:0000259" key="2">
    <source>
        <dbReference type="PROSITE" id="PS50954"/>
    </source>
</evidence>
<proteinExistence type="predicted"/>
<accession>A0ABD0N8R9</accession>
<dbReference type="InterPro" id="IPR011015">
    <property type="entry name" value="LEM/LEM-like_dom_sf"/>
</dbReference>
<dbReference type="Pfam" id="PF03020">
    <property type="entry name" value="LEM"/>
    <property type="match status" value="1"/>
</dbReference>
<gene>
    <name evidence="3" type="ORF">M9458_046570</name>
</gene>
<name>A0ABD0N8R9_CIRMR</name>
<feature type="domain" description="LEM" evidence="2">
    <location>
        <begin position="4"/>
        <end position="48"/>
    </location>
</feature>
<organism evidence="3 4">
    <name type="scientific">Cirrhinus mrigala</name>
    <name type="common">Mrigala</name>
    <dbReference type="NCBI Taxonomy" id="683832"/>
    <lineage>
        <taxon>Eukaryota</taxon>
        <taxon>Metazoa</taxon>
        <taxon>Chordata</taxon>
        <taxon>Craniata</taxon>
        <taxon>Vertebrata</taxon>
        <taxon>Euteleostomi</taxon>
        <taxon>Actinopterygii</taxon>
        <taxon>Neopterygii</taxon>
        <taxon>Teleostei</taxon>
        <taxon>Ostariophysi</taxon>
        <taxon>Cypriniformes</taxon>
        <taxon>Cyprinidae</taxon>
        <taxon>Labeoninae</taxon>
        <taxon>Labeonini</taxon>
        <taxon>Cirrhinus</taxon>
    </lineage>
</organism>
<dbReference type="AlphaFoldDB" id="A0ABD0N8R9"/>
<dbReference type="CDD" id="cd12940">
    <property type="entry name" value="LEM_LAP2_LEMD1"/>
    <property type="match status" value="1"/>
</dbReference>
<feature type="compositionally biased region" description="Polar residues" evidence="1">
    <location>
        <begin position="47"/>
        <end position="56"/>
    </location>
</feature>
<dbReference type="Gene3D" id="1.10.720.40">
    <property type="match status" value="1"/>
</dbReference>
<dbReference type="Proteomes" id="UP001529510">
    <property type="component" value="Unassembled WGS sequence"/>
</dbReference>
<keyword evidence="4" id="KW-1185">Reference proteome</keyword>
<dbReference type="EMBL" id="JAMKFB020000023">
    <property type="protein sequence ID" value="KAL0158494.1"/>
    <property type="molecule type" value="Genomic_DNA"/>
</dbReference>
<dbReference type="SMART" id="SM00540">
    <property type="entry name" value="LEM"/>
    <property type="match status" value="1"/>
</dbReference>
<evidence type="ECO:0000256" key="1">
    <source>
        <dbReference type="SAM" id="MobiDB-lite"/>
    </source>
</evidence>
<dbReference type="FunFam" id="1.10.720.40:FF:000001">
    <property type="entry name" value="LEM domain containing 2, isoform CRA_a"/>
    <property type="match status" value="1"/>
</dbReference>
<feature type="compositionally biased region" description="Acidic residues" evidence="1">
    <location>
        <begin position="68"/>
        <end position="79"/>
    </location>
</feature>
<reference evidence="3 4" key="1">
    <citation type="submission" date="2024-05" db="EMBL/GenBank/DDBJ databases">
        <title>Genome sequencing and assembly of Indian major carp, Cirrhinus mrigala (Hamilton, 1822).</title>
        <authorList>
            <person name="Mohindra V."/>
            <person name="Chowdhury L.M."/>
            <person name="Lal K."/>
            <person name="Jena J.K."/>
        </authorList>
    </citation>
    <scope>NUCLEOTIDE SEQUENCE [LARGE SCALE GENOMIC DNA]</scope>
    <source>
        <strain evidence="3">CM1030</strain>
        <tissue evidence="3">Blood</tissue>
    </source>
</reference>
<sequence>AVEMVDLGLLTDDQLKAKLLQCGVKAGPIVASTRALYEKKLKRLLDSSAQASQHRVNGTRDAGHYSDSEEENGREEEDKDSGKEQN</sequence>
<dbReference type="PROSITE" id="PS50954">
    <property type="entry name" value="LEM"/>
    <property type="match status" value="1"/>
</dbReference>
<feature type="region of interest" description="Disordered" evidence="1">
    <location>
        <begin position="47"/>
        <end position="86"/>
    </location>
</feature>
<dbReference type="InterPro" id="IPR003887">
    <property type="entry name" value="LEM_dom"/>
</dbReference>
<dbReference type="SUPFAM" id="SSF63451">
    <property type="entry name" value="LEM domain"/>
    <property type="match status" value="1"/>
</dbReference>